<dbReference type="EMBL" id="JBHRTN010000018">
    <property type="protein sequence ID" value="MFC3126565.1"/>
    <property type="molecule type" value="Genomic_DNA"/>
</dbReference>
<comment type="pathway">
    <text evidence="1">Plant hormone metabolism; auxin biosynthesis.</text>
</comment>
<evidence type="ECO:0000256" key="6">
    <source>
        <dbReference type="ARBA" id="ARBA00047321"/>
    </source>
</evidence>
<evidence type="ECO:0000256" key="3">
    <source>
        <dbReference type="ARBA" id="ARBA00012535"/>
    </source>
</evidence>
<dbReference type="PANTHER" id="PTHR10742:SF410">
    <property type="entry name" value="LYSINE-SPECIFIC HISTONE DEMETHYLASE 2"/>
    <property type="match status" value="1"/>
</dbReference>
<dbReference type="Proteomes" id="UP001595593">
    <property type="component" value="Unassembled WGS sequence"/>
</dbReference>
<evidence type="ECO:0000313" key="9">
    <source>
        <dbReference type="Proteomes" id="UP001595593"/>
    </source>
</evidence>
<feature type="domain" description="Amine oxidase" evidence="7">
    <location>
        <begin position="12"/>
        <end position="72"/>
    </location>
</feature>
<keyword evidence="9" id="KW-1185">Reference proteome</keyword>
<comment type="catalytic activity">
    <reaction evidence="6">
        <text>L-tryptophan + O2 = indole-3-acetamide + CO2 + H2O</text>
        <dbReference type="Rhea" id="RHEA:16165"/>
        <dbReference type="ChEBI" id="CHEBI:15377"/>
        <dbReference type="ChEBI" id="CHEBI:15379"/>
        <dbReference type="ChEBI" id="CHEBI:16031"/>
        <dbReference type="ChEBI" id="CHEBI:16526"/>
        <dbReference type="ChEBI" id="CHEBI:57912"/>
        <dbReference type="EC" id="1.13.12.3"/>
    </reaction>
</comment>
<dbReference type="InterPro" id="IPR002937">
    <property type="entry name" value="Amino_oxidase"/>
</dbReference>
<proteinExistence type="inferred from homology"/>
<dbReference type="EC" id="1.13.12.3" evidence="3"/>
<comment type="similarity">
    <text evidence="2">Belongs to the tryptophan 2-monooxygenase family.</text>
</comment>
<dbReference type="Pfam" id="PF01593">
    <property type="entry name" value="Amino_oxidase"/>
    <property type="match status" value="2"/>
</dbReference>
<comment type="caution">
    <text evidence="8">The sequence shown here is derived from an EMBL/GenBank/DDBJ whole genome shotgun (WGS) entry which is preliminary data.</text>
</comment>
<sequence length="420" mass="43311">MPDIVVVGAGAAGIAAARAIQAAGVTVQVLEARTRPGGRAWTDVRTLGAPFDLGATWLHQAGENGLTQLAEGAFDHDTVRSHGCLVDGRPATRDEMAEYDAAYGRFHPVLAAARDGAAPGDSAAVHAPRGGFWDATVAHWEGPVICAAPLSAMDLRDFLDTQLGGPNLLLRGGVGGLLAKLAGALPVTYGMAVERIDWSGPGVLLEGGFGRIAARAAIVTAPTAVLAAGAIRFLPGLPGNTEQAIHDLPLGLLNKVGLRAAGEDRLDLPPFGGLERRVEAEDEAAMTFVAWPFGRDHMMGFLGGTAAWDLSRQGPAALLDHAFSELSCAYGARAAAALRREPALASDWGNDPFSRGSYSHARPGRAEARRILGRPLAEGRLAFAGEACHPRLAATVGGAWASGLQAAAAALAFCAQGGRA</sequence>
<feature type="domain" description="Amine oxidase" evidence="7">
    <location>
        <begin position="159"/>
        <end position="410"/>
    </location>
</feature>
<organism evidence="8 9">
    <name type="scientific">Teichococcus globiformis</name>
    <dbReference type="NCBI Taxonomy" id="2307229"/>
    <lineage>
        <taxon>Bacteria</taxon>
        <taxon>Pseudomonadati</taxon>
        <taxon>Pseudomonadota</taxon>
        <taxon>Alphaproteobacteria</taxon>
        <taxon>Acetobacterales</taxon>
        <taxon>Roseomonadaceae</taxon>
        <taxon>Roseomonas</taxon>
    </lineage>
</organism>
<dbReference type="InterPro" id="IPR050281">
    <property type="entry name" value="Flavin_monoamine_oxidase"/>
</dbReference>
<reference evidence="9" key="1">
    <citation type="journal article" date="2019" name="Int. J. Syst. Evol. Microbiol.">
        <title>The Global Catalogue of Microorganisms (GCM) 10K type strain sequencing project: providing services to taxonomists for standard genome sequencing and annotation.</title>
        <authorList>
            <consortium name="The Broad Institute Genomics Platform"/>
            <consortium name="The Broad Institute Genome Sequencing Center for Infectious Disease"/>
            <person name="Wu L."/>
            <person name="Ma J."/>
        </authorList>
    </citation>
    <scope>NUCLEOTIDE SEQUENCE [LARGE SCALE GENOMIC DNA]</scope>
    <source>
        <strain evidence="9">KCTC 52094</strain>
    </source>
</reference>
<dbReference type="PANTHER" id="PTHR10742">
    <property type="entry name" value="FLAVIN MONOAMINE OXIDASE"/>
    <property type="match status" value="1"/>
</dbReference>
<evidence type="ECO:0000256" key="1">
    <source>
        <dbReference type="ARBA" id="ARBA00004814"/>
    </source>
</evidence>
<accession>A0ABV7G5U8</accession>
<dbReference type="Gene3D" id="3.50.50.60">
    <property type="entry name" value="FAD/NAD(P)-binding domain"/>
    <property type="match status" value="1"/>
</dbReference>
<keyword evidence="5" id="KW-0073">Auxin biosynthesis</keyword>
<evidence type="ECO:0000256" key="2">
    <source>
        <dbReference type="ARBA" id="ARBA00005833"/>
    </source>
</evidence>
<dbReference type="SUPFAM" id="SSF51905">
    <property type="entry name" value="FAD/NAD(P)-binding domain"/>
    <property type="match status" value="1"/>
</dbReference>
<dbReference type="InterPro" id="IPR036188">
    <property type="entry name" value="FAD/NAD-bd_sf"/>
</dbReference>
<dbReference type="RefSeq" id="WP_379597973.1">
    <property type="nucleotide sequence ID" value="NZ_JBHRTN010000018.1"/>
</dbReference>
<evidence type="ECO:0000256" key="5">
    <source>
        <dbReference type="ARBA" id="ARBA00023070"/>
    </source>
</evidence>
<evidence type="ECO:0000259" key="7">
    <source>
        <dbReference type="Pfam" id="PF01593"/>
    </source>
</evidence>
<dbReference type="SUPFAM" id="SSF54373">
    <property type="entry name" value="FAD-linked reductases, C-terminal domain"/>
    <property type="match status" value="1"/>
</dbReference>
<gene>
    <name evidence="8" type="ORF">ACFOD4_15990</name>
</gene>
<protein>
    <recommendedName>
        <fullName evidence="4">Tryptophan 2-monooxygenase</fullName>
        <ecNumber evidence="3">1.13.12.3</ecNumber>
    </recommendedName>
</protein>
<evidence type="ECO:0000256" key="4">
    <source>
        <dbReference type="ARBA" id="ARBA00017871"/>
    </source>
</evidence>
<name>A0ABV7G5U8_9PROT</name>
<evidence type="ECO:0000313" key="8">
    <source>
        <dbReference type="EMBL" id="MFC3126565.1"/>
    </source>
</evidence>
<dbReference type="PRINTS" id="PR00420">
    <property type="entry name" value="RNGMNOXGNASE"/>
</dbReference>